<dbReference type="AlphaFoldDB" id="A0A0S2K343"/>
<dbReference type="InterPro" id="IPR050740">
    <property type="entry name" value="Aldehyde_DH_Superfamily"/>
</dbReference>
<evidence type="ECO:0000256" key="3">
    <source>
        <dbReference type="PROSITE-ProRule" id="PRU10007"/>
    </source>
</evidence>
<dbReference type="RefSeq" id="WP_058030414.1">
    <property type="nucleotide sequence ID" value="NZ_CP013187.1"/>
</dbReference>
<dbReference type="FunFam" id="3.40.309.10:FF:000009">
    <property type="entry name" value="Aldehyde dehydrogenase A"/>
    <property type="match status" value="1"/>
</dbReference>
<protein>
    <submittedName>
        <fullName evidence="6">Succinate-semialdehyde dehydrogenase</fullName>
    </submittedName>
</protein>
<dbReference type="FunFam" id="3.40.605.10:FF:000007">
    <property type="entry name" value="NAD/NADP-dependent betaine aldehyde dehydrogenase"/>
    <property type="match status" value="1"/>
</dbReference>
<evidence type="ECO:0000256" key="1">
    <source>
        <dbReference type="ARBA" id="ARBA00009986"/>
    </source>
</evidence>
<dbReference type="InterPro" id="IPR016161">
    <property type="entry name" value="Ald_DH/histidinol_DH"/>
</dbReference>
<dbReference type="InterPro" id="IPR016162">
    <property type="entry name" value="Ald_DH_N"/>
</dbReference>
<dbReference type="PANTHER" id="PTHR43353:SF6">
    <property type="entry name" value="CYTOPLASMIC ALDEHYDE DEHYDROGENASE (EUROFUNG)"/>
    <property type="match status" value="1"/>
</dbReference>
<dbReference type="PROSITE" id="PS00687">
    <property type="entry name" value="ALDEHYDE_DEHYDR_GLU"/>
    <property type="match status" value="1"/>
</dbReference>
<dbReference type="GO" id="GO:0004777">
    <property type="term" value="F:succinate-semialdehyde dehydrogenase (NAD+) activity"/>
    <property type="evidence" value="ECO:0007669"/>
    <property type="project" value="TreeGrafter"/>
</dbReference>
<dbReference type="PATRIC" id="fig|161398.10.peg.2246"/>
<keyword evidence="7" id="KW-1185">Reference proteome</keyword>
<evidence type="ECO:0000313" key="7">
    <source>
        <dbReference type="Proteomes" id="UP000061457"/>
    </source>
</evidence>
<evidence type="ECO:0000256" key="2">
    <source>
        <dbReference type="ARBA" id="ARBA00023002"/>
    </source>
</evidence>
<evidence type="ECO:0000313" key="6">
    <source>
        <dbReference type="EMBL" id="ALO42705.1"/>
    </source>
</evidence>
<dbReference type="STRING" id="161398.PP2015_2208"/>
<comment type="similarity">
    <text evidence="1 4">Belongs to the aldehyde dehydrogenase family.</text>
</comment>
<feature type="active site" evidence="3">
    <location>
        <position position="222"/>
    </location>
</feature>
<proteinExistence type="inferred from homology"/>
<dbReference type="Proteomes" id="UP000061457">
    <property type="component" value="Chromosome I"/>
</dbReference>
<dbReference type="InterPro" id="IPR015590">
    <property type="entry name" value="Aldehyde_DH_dom"/>
</dbReference>
<dbReference type="EMBL" id="CP013187">
    <property type="protein sequence ID" value="ALO42705.1"/>
    <property type="molecule type" value="Genomic_DNA"/>
</dbReference>
<dbReference type="GO" id="GO:0009450">
    <property type="term" value="P:gamma-aminobutyric acid catabolic process"/>
    <property type="evidence" value="ECO:0007669"/>
    <property type="project" value="TreeGrafter"/>
</dbReference>
<dbReference type="InterPro" id="IPR029510">
    <property type="entry name" value="Ald_DH_CS_GLU"/>
</dbReference>
<feature type="domain" description="Aldehyde dehydrogenase" evidence="5">
    <location>
        <begin position="5"/>
        <end position="440"/>
    </location>
</feature>
<evidence type="ECO:0000256" key="4">
    <source>
        <dbReference type="RuleBase" id="RU003345"/>
    </source>
</evidence>
<sequence length="442" mass="47360">MTLISYDPSNGLVLGEVSVADQDKINATIAHAKLQQLSWRQTPIHERSRIISQAFKALIPFQDELAELLCKEMGKSLDRGTGEVRGALFSGSYYAAEAAKALAPQTDGSGVQYRPLGVCAVISPWNYPLAMAVNLFVPALVAGNTVVFKPSEETPLIAERFTRLLNQYLPEGILNILHGDGEVGSTIVAHESIDLIAFTGSQAVGKQIMASAASSLKRLIMELGGNDPMIVLEDANIKAAAQFAVASSFENAGQMCTSTERIYVAESISSEFIQEVTALASQYRLGSWNETHADIGPIINAKQVRKIQSHIDDALRKGAHLLLGGHAIQERYIEPTVISGITHEMVMEQQETFGPVVAISTFQTVREAIARANDSTYGLGAVVFGNQDAQHVAAQLEAGMIGINKGPGGNGDSPWIGAKQSGFGFHGSVQGHRQFAQMTVVS</sequence>
<name>A0A0S2K343_9GAMM</name>
<gene>
    <name evidence="6" type="ORF">PP2015_2208</name>
</gene>
<dbReference type="PANTHER" id="PTHR43353">
    <property type="entry name" value="SUCCINATE-SEMIALDEHYDE DEHYDROGENASE, MITOCHONDRIAL"/>
    <property type="match status" value="1"/>
</dbReference>
<dbReference type="Gene3D" id="3.40.605.10">
    <property type="entry name" value="Aldehyde Dehydrogenase, Chain A, domain 1"/>
    <property type="match status" value="1"/>
</dbReference>
<dbReference type="InterPro" id="IPR016163">
    <property type="entry name" value="Ald_DH_C"/>
</dbReference>
<dbReference type="KEGG" id="pphe:PP2015_2208"/>
<dbReference type="Gene3D" id="3.40.309.10">
    <property type="entry name" value="Aldehyde Dehydrogenase, Chain A, domain 2"/>
    <property type="match status" value="1"/>
</dbReference>
<keyword evidence="2 4" id="KW-0560">Oxidoreductase</keyword>
<organism evidence="6 7">
    <name type="scientific">Pseudoalteromonas phenolica</name>
    <dbReference type="NCBI Taxonomy" id="161398"/>
    <lineage>
        <taxon>Bacteria</taxon>
        <taxon>Pseudomonadati</taxon>
        <taxon>Pseudomonadota</taxon>
        <taxon>Gammaproteobacteria</taxon>
        <taxon>Alteromonadales</taxon>
        <taxon>Pseudoalteromonadaceae</taxon>
        <taxon>Pseudoalteromonas</taxon>
    </lineage>
</organism>
<reference evidence="6 7" key="1">
    <citation type="submission" date="2015-11" db="EMBL/GenBank/DDBJ databases">
        <authorList>
            <person name="Zhang Y."/>
            <person name="Guo Z."/>
        </authorList>
    </citation>
    <scope>NUCLEOTIDE SEQUENCE [LARGE SCALE GENOMIC DNA]</scope>
    <source>
        <strain evidence="6 7">KCTC 12086</strain>
    </source>
</reference>
<dbReference type="SUPFAM" id="SSF53720">
    <property type="entry name" value="ALDH-like"/>
    <property type="match status" value="1"/>
</dbReference>
<accession>A0A0S2K343</accession>
<evidence type="ECO:0000259" key="5">
    <source>
        <dbReference type="Pfam" id="PF00171"/>
    </source>
</evidence>
<dbReference type="Pfam" id="PF00171">
    <property type="entry name" value="Aldedh"/>
    <property type="match status" value="1"/>
</dbReference>